<feature type="compositionally biased region" description="Basic and acidic residues" evidence="1">
    <location>
        <begin position="206"/>
        <end position="220"/>
    </location>
</feature>
<accession>A0A371D967</accession>
<dbReference type="Proteomes" id="UP000256964">
    <property type="component" value="Unassembled WGS sequence"/>
</dbReference>
<dbReference type="AlphaFoldDB" id="A0A371D967"/>
<feature type="compositionally biased region" description="Polar residues" evidence="1">
    <location>
        <begin position="72"/>
        <end position="86"/>
    </location>
</feature>
<feature type="region of interest" description="Disordered" evidence="1">
    <location>
        <begin position="72"/>
        <end position="129"/>
    </location>
</feature>
<evidence type="ECO:0000313" key="3">
    <source>
        <dbReference type="Proteomes" id="UP000256964"/>
    </source>
</evidence>
<gene>
    <name evidence="2" type="ORF">OH76DRAFT_1382918</name>
</gene>
<dbReference type="OrthoDB" id="3210574at2759"/>
<protein>
    <submittedName>
        <fullName evidence="2">Uncharacterized protein</fullName>
    </submittedName>
</protein>
<dbReference type="EMBL" id="KZ857408">
    <property type="protein sequence ID" value="RDX49062.1"/>
    <property type="molecule type" value="Genomic_DNA"/>
</dbReference>
<feature type="region of interest" description="Disordered" evidence="1">
    <location>
        <begin position="203"/>
        <end position="234"/>
    </location>
</feature>
<evidence type="ECO:0000256" key="1">
    <source>
        <dbReference type="SAM" id="MobiDB-lite"/>
    </source>
</evidence>
<proteinExistence type="predicted"/>
<name>A0A371D967_9APHY</name>
<reference evidence="2 3" key="1">
    <citation type="journal article" date="2018" name="Biotechnol. Biofuels">
        <title>Integrative visual omics of the white-rot fungus Polyporus brumalis exposes the biotechnological potential of its oxidative enzymes for delignifying raw plant biomass.</title>
        <authorList>
            <person name="Miyauchi S."/>
            <person name="Rancon A."/>
            <person name="Drula E."/>
            <person name="Hage H."/>
            <person name="Chaduli D."/>
            <person name="Favel A."/>
            <person name="Grisel S."/>
            <person name="Henrissat B."/>
            <person name="Herpoel-Gimbert I."/>
            <person name="Ruiz-Duenas F.J."/>
            <person name="Chevret D."/>
            <person name="Hainaut M."/>
            <person name="Lin J."/>
            <person name="Wang M."/>
            <person name="Pangilinan J."/>
            <person name="Lipzen A."/>
            <person name="Lesage-Meessen L."/>
            <person name="Navarro D."/>
            <person name="Riley R."/>
            <person name="Grigoriev I.V."/>
            <person name="Zhou S."/>
            <person name="Raouche S."/>
            <person name="Rosso M.N."/>
        </authorList>
    </citation>
    <scope>NUCLEOTIDE SEQUENCE [LARGE SCALE GENOMIC DNA]</scope>
    <source>
        <strain evidence="2 3">BRFM 1820</strain>
    </source>
</reference>
<sequence length="234" mass="25256">MLVTKKPEWWCSGATPWLRTPPMAIPYDASDVTSCPPKRIYILYLPLLPSLTHIEQHTPHIPHTNLTYSHTMSSTNTASAGNTFATQPPPTHHTHKSSDVLPGARGASQVAQDYSTNVTENPRVWQDEHERKYGAGSDTRAVVAGGQHDAPNTGSPEFEGERPMGVQPTEQGGVAIGGEANLPEGHAKMTDKIVGKTQKLTGKITHNAEMHEKGELREAGGKLAAQGQARAPHD</sequence>
<feature type="compositionally biased region" description="Polar residues" evidence="1">
    <location>
        <begin position="109"/>
        <end position="120"/>
    </location>
</feature>
<organism evidence="2 3">
    <name type="scientific">Lentinus brumalis</name>
    <dbReference type="NCBI Taxonomy" id="2498619"/>
    <lineage>
        <taxon>Eukaryota</taxon>
        <taxon>Fungi</taxon>
        <taxon>Dikarya</taxon>
        <taxon>Basidiomycota</taxon>
        <taxon>Agaricomycotina</taxon>
        <taxon>Agaricomycetes</taxon>
        <taxon>Polyporales</taxon>
        <taxon>Polyporaceae</taxon>
        <taxon>Lentinus</taxon>
    </lineage>
</organism>
<keyword evidence="3" id="KW-1185">Reference proteome</keyword>
<evidence type="ECO:0000313" key="2">
    <source>
        <dbReference type="EMBL" id="RDX49062.1"/>
    </source>
</evidence>